<evidence type="ECO:0000313" key="2">
    <source>
        <dbReference type="EMBL" id="EGO65619.1"/>
    </source>
</evidence>
<dbReference type="AlphaFoldDB" id="F7NEA7"/>
<evidence type="ECO:0000313" key="3">
    <source>
        <dbReference type="Proteomes" id="UP000003240"/>
    </source>
</evidence>
<keyword evidence="1" id="KW-0732">Signal</keyword>
<evidence type="ECO:0000256" key="1">
    <source>
        <dbReference type="SAM" id="SignalP"/>
    </source>
</evidence>
<proteinExistence type="predicted"/>
<sequence>MGYTKVTISTPNDLLIALSAFAAANNWTVLAEGDDLAIDGSSAIDGKRLVIRSPGGKTFAHFRSANGMKIFPSQNADGEKDYLYGLGLTCSTEFTEFPASGRWYDQVGVTRTTGSEPIGVGIPLHKSQEYNVYFNHVADPSELLLVSAELFPGVFQHIAVGETYKIGSWTGGTIYSASRNSANMFVTTMTQAAVEATSGHLFAVNAKANTFLRANIDSAPLRTPEVLWAGAGPSGEADAGYTGKRLALPVFGANVAGAAWQPNIPHYRYLQSQSADDTGRNVNTLNCISVNLPLAVYVLRDPDGLANFSQCGYVPGLYFISTRNVSAGGTYNINYPSSGDVFQAFPHTSRGGVMGYDGFSVKQ</sequence>
<gene>
    <name evidence="2" type="ORF">ALO_01849</name>
</gene>
<keyword evidence="3" id="KW-1185">Reference proteome</keyword>
<dbReference type="STRING" id="1009370.ALO_01849"/>
<name>F7NEA7_9FIRM</name>
<organism evidence="2 3">
    <name type="scientific">Acetonema longum DSM 6540</name>
    <dbReference type="NCBI Taxonomy" id="1009370"/>
    <lineage>
        <taxon>Bacteria</taxon>
        <taxon>Bacillati</taxon>
        <taxon>Bacillota</taxon>
        <taxon>Negativicutes</taxon>
        <taxon>Acetonemataceae</taxon>
        <taxon>Acetonema</taxon>
    </lineage>
</organism>
<feature type="chain" id="PRO_5039438810" evidence="1">
    <location>
        <begin position="23"/>
        <end position="363"/>
    </location>
</feature>
<protein>
    <submittedName>
        <fullName evidence="2">Uncharacterized protein</fullName>
    </submittedName>
</protein>
<accession>F7NEA7</accession>
<feature type="signal peptide" evidence="1">
    <location>
        <begin position="1"/>
        <end position="22"/>
    </location>
</feature>
<dbReference type="Proteomes" id="UP000003240">
    <property type="component" value="Unassembled WGS sequence"/>
</dbReference>
<dbReference type="OrthoDB" id="1633279at2"/>
<dbReference type="RefSeq" id="WP_004092186.1">
    <property type="nucleotide sequence ID" value="NZ_AFGF01000016.1"/>
</dbReference>
<dbReference type="EMBL" id="AFGF01000016">
    <property type="protein sequence ID" value="EGO65619.1"/>
    <property type="molecule type" value="Genomic_DNA"/>
</dbReference>
<reference evidence="2 3" key="1">
    <citation type="journal article" date="2011" name="EMBO J.">
        <title>Structural diversity of bacterial flagellar motors.</title>
        <authorList>
            <person name="Chen S."/>
            <person name="Beeby M."/>
            <person name="Murphy G.E."/>
            <person name="Leadbetter J.R."/>
            <person name="Hendrixson D.R."/>
            <person name="Briegel A."/>
            <person name="Li Z."/>
            <person name="Shi J."/>
            <person name="Tocheva E.I."/>
            <person name="Muller A."/>
            <person name="Dobro M.J."/>
            <person name="Jensen G.J."/>
        </authorList>
    </citation>
    <scope>NUCLEOTIDE SEQUENCE [LARGE SCALE GENOMIC DNA]</scope>
    <source>
        <strain evidence="2 3">DSM 6540</strain>
    </source>
</reference>
<comment type="caution">
    <text evidence="2">The sequence shown here is derived from an EMBL/GenBank/DDBJ whole genome shotgun (WGS) entry which is preliminary data.</text>
</comment>